<evidence type="ECO:0008006" key="4">
    <source>
        <dbReference type="Google" id="ProtNLM"/>
    </source>
</evidence>
<organism evidence="2 3">
    <name type="scientific">Streptomyces liliifuscus</name>
    <dbReference type="NCBI Taxonomy" id="2797636"/>
    <lineage>
        <taxon>Bacteria</taxon>
        <taxon>Bacillati</taxon>
        <taxon>Actinomycetota</taxon>
        <taxon>Actinomycetes</taxon>
        <taxon>Kitasatosporales</taxon>
        <taxon>Streptomycetaceae</taxon>
        <taxon>Streptomyces</taxon>
    </lineage>
</organism>
<evidence type="ECO:0000256" key="1">
    <source>
        <dbReference type="SAM" id="SignalP"/>
    </source>
</evidence>
<name>A0A7T7KU90_9ACTN</name>
<reference evidence="2 3" key="1">
    <citation type="submission" date="2020-12" db="EMBL/GenBank/DDBJ databases">
        <title>A novel species.</title>
        <authorList>
            <person name="Li K."/>
        </authorList>
    </citation>
    <scope>NUCLEOTIDE SEQUENCE [LARGE SCALE GENOMIC DNA]</scope>
    <source>
        <strain evidence="2 3">ZYC-3</strain>
    </source>
</reference>
<feature type="signal peptide" evidence="1">
    <location>
        <begin position="1"/>
        <end position="37"/>
    </location>
</feature>
<proteinExistence type="predicted"/>
<keyword evidence="3" id="KW-1185">Reference proteome</keyword>
<sequence length="139" mass="14389">MLTSRLLRSRTGSAAVAGAATVLLAGAGLLAATPAQAAPRPCPGAGPGDPARCAQVTGIDPGSALVMRMAPNYGSTPVARWGNGQWLEVNCWTTGDPDADGHGYRYWMKVSTGSSSGYVNDWYLDTGGPGTWKPLIHQC</sequence>
<evidence type="ECO:0000313" key="3">
    <source>
        <dbReference type="Proteomes" id="UP000595636"/>
    </source>
</evidence>
<dbReference type="EMBL" id="CP066831">
    <property type="protein sequence ID" value="QQM38957.1"/>
    <property type="molecule type" value="Genomic_DNA"/>
</dbReference>
<feature type="chain" id="PRO_5032743967" description="SH3 domain-containing protein" evidence="1">
    <location>
        <begin position="38"/>
        <end position="139"/>
    </location>
</feature>
<dbReference type="AlphaFoldDB" id="A0A7T7KU90"/>
<dbReference type="RefSeq" id="WP_200394119.1">
    <property type="nucleotide sequence ID" value="NZ_CP066831.1"/>
</dbReference>
<keyword evidence="1" id="KW-0732">Signal</keyword>
<accession>A0A7T7KU90</accession>
<gene>
    <name evidence="2" type="ORF">JEQ17_05375</name>
</gene>
<protein>
    <recommendedName>
        <fullName evidence="4">SH3 domain-containing protein</fullName>
    </recommendedName>
</protein>
<dbReference type="Proteomes" id="UP000595636">
    <property type="component" value="Chromosome"/>
</dbReference>
<evidence type="ECO:0000313" key="2">
    <source>
        <dbReference type="EMBL" id="QQM38957.1"/>
    </source>
</evidence>
<dbReference type="KEGG" id="slf:JEQ17_05375"/>